<dbReference type="RefSeq" id="WP_271987542.1">
    <property type="nucleotide sequence ID" value="NZ_JAQMFS010000071.1"/>
</dbReference>
<keyword evidence="2" id="KW-0328">Glycosyltransferase</keyword>
<dbReference type="GO" id="GO:0016757">
    <property type="term" value="F:glycosyltransferase activity"/>
    <property type="evidence" value="ECO:0007669"/>
    <property type="project" value="UniProtKB-KW"/>
</dbReference>
<evidence type="ECO:0000256" key="2">
    <source>
        <dbReference type="ARBA" id="ARBA00022676"/>
    </source>
</evidence>
<evidence type="ECO:0000256" key="1">
    <source>
        <dbReference type="ARBA" id="ARBA00006739"/>
    </source>
</evidence>
<evidence type="ECO:0000259" key="4">
    <source>
        <dbReference type="Pfam" id="PF00535"/>
    </source>
</evidence>
<gene>
    <name evidence="5" type="ORF">PNO30_06085</name>
</gene>
<dbReference type="SUPFAM" id="SSF53448">
    <property type="entry name" value="Nucleotide-diphospho-sugar transferases"/>
    <property type="match status" value="1"/>
</dbReference>
<sequence length="527" mass="60578">MNIIFCTSPFQVLVAREVAKYTGEKFFGIYLKMSNDNRQKIYAEKMKEFCEDTLFIDNKEWVSELREKLANIKIDKFYLASLDNPVAHMIFNPNFMRLFTFDDGSTSIISPNMYTRYTDRVVGPEDITLENVINLSNGHYTIFDTNTVFPTEKLIKIPFDTKPDDFLKVTNGKTVKVFLGQALGNYVDEKDIKITEKLTRKALEEIGNTLYYAHPRVTVNVENAETIQSDKCFEEEIYDLLSNYENAEVYGFYSTSLLLVKDIPGVSVRCFRTFLTTNEVKILGEYGVESIDLPLSDTAVDIIMPVYNREKTVGNAIESVLNQTHKNFRLIIVDDGSRDGTEEVCRKYLNDERVIYHKVLHGGISRALNAGISLATAEYIARQDSDDEWMPWHLDFLLNELEQNDKLDIIGSKVDADRNKLQGGIKRNNFNNLSGEELWFKLAYKNMFNHSTVIYKKSAVEEAGGYDPECDGFEDWHLWARMVTKDNALVMNTLTAYYGLPEEDDKGMIFRSRLAKSRGLRLEDVLE</sequence>
<evidence type="ECO:0000256" key="3">
    <source>
        <dbReference type="ARBA" id="ARBA00022679"/>
    </source>
</evidence>
<reference evidence="5" key="1">
    <citation type="submission" date="2023-08" db="EMBL/GenBank/DDBJ databases">
        <title>Dental plaque isolates bound by oral lectin ZG16B.</title>
        <authorList>
            <person name="Ghosh S."/>
        </authorList>
    </citation>
    <scope>NUCLEOTIDE SEQUENCE</scope>
    <source>
        <strain evidence="5">DP3_5B</strain>
    </source>
</reference>
<dbReference type="Gene3D" id="3.30.370.20">
    <property type="match status" value="1"/>
</dbReference>
<evidence type="ECO:0000313" key="6">
    <source>
        <dbReference type="Proteomes" id="UP001212217"/>
    </source>
</evidence>
<dbReference type="EMBL" id="JAQMFS010000071">
    <property type="protein sequence ID" value="MDB6186337.1"/>
    <property type="molecule type" value="Genomic_DNA"/>
</dbReference>
<proteinExistence type="inferred from homology"/>
<comment type="caution">
    <text evidence="5">The sequence shown here is derived from an EMBL/GenBank/DDBJ whole genome shotgun (WGS) entry which is preliminary data.</text>
</comment>
<name>A0AAW6B732_9BACL</name>
<dbReference type="InterPro" id="IPR012477">
    <property type="entry name" value="Glyco_transf_52"/>
</dbReference>
<dbReference type="Proteomes" id="UP001212217">
    <property type="component" value="Unassembled WGS sequence"/>
</dbReference>
<dbReference type="AlphaFoldDB" id="A0AAW6B732"/>
<dbReference type="PANTHER" id="PTHR43685">
    <property type="entry name" value="GLYCOSYLTRANSFERASE"/>
    <property type="match status" value="1"/>
</dbReference>
<dbReference type="Pfam" id="PF00535">
    <property type="entry name" value="Glycos_transf_2"/>
    <property type="match status" value="1"/>
</dbReference>
<comment type="similarity">
    <text evidence="1">Belongs to the glycosyltransferase 2 family.</text>
</comment>
<evidence type="ECO:0000313" key="5">
    <source>
        <dbReference type="EMBL" id="MDB6186337.1"/>
    </source>
</evidence>
<keyword evidence="3" id="KW-0808">Transferase</keyword>
<dbReference type="Gene3D" id="3.90.550.10">
    <property type="entry name" value="Spore Coat Polysaccharide Biosynthesis Protein SpsA, Chain A"/>
    <property type="match status" value="1"/>
</dbReference>
<dbReference type="CDD" id="cd00761">
    <property type="entry name" value="Glyco_tranf_GTA_type"/>
    <property type="match status" value="1"/>
</dbReference>
<dbReference type="InterPro" id="IPR050834">
    <property type="entry name" value="Glycosyltransf_2"/>
</dbReference>
<accession>A0AAW6B732</accession>
<dbReference type="InterPro" id="IPR029044">
    <property type="entry name" value="Nucleotide-diphossugar_trans"/>
</dbReference>
<dbReference type="Pfam" id="PF07922">
    <property type="entry name" value="Glyco_transf_52"/>
    <property type="match status" value="1"/>
</dbReference>
<dbReference type="PANTHER" id="PTHR43685:SF5">
    <property type="entry name" value="GLYCOSYLTRANSFERASE EPSE-RELATED"/>
    <property type="match status" value="1"/>
</dbReference>
<protein>
    <submittedName>
        <fullName evidence="5">Glycosyltransferase family 52</fullName>
    </submittedName>
</protein>
<dbReference type="InterPro" id="IPR001173">
    <property type="entry name" value="Glyco_trans_2-like"/>
</dbReference>
<organism evidence="5 6">
    <name type="scientific">Gemella haemolysans</name>
    <dbReference type="NCBI Taxonomy" id="1379"/>
    <lineage>
        <taxon>Bacteria</taxon>
        <taxon>Bacillati</taxon>
        <taxon>Bacillota</taxon>
        <taxon>Bacilli</taxon>
        <taxon>Bacillales</taxon>
        <taxon>Gemellaceae</taxon>
        <taxon>Gemella</taxon>
    </lineage>
</organism>
<feature type="domain" description="Glycosyltransferase 2-like" evidence="4">
    <location>
        <begin position="302"/>
        <end position="453"/>
    </location>
</feature>